<protein>
    <submittedName>
        <fullName evidence="5">NTP pyrophosphohydrolase MutT</fullName>
        <ecNumber evidence="5">3.6.1.-</ecNumber>
    </submittedName>
</protein>
<dbReference type="SUPFAM" id="SSF53254">
    <property type="entry name" value="Phosphoglycerate mutase-like"/>
    <property type="match status" value="1"/>
</dbReference>
<dbReference type="RefSeq" id="WP_013865609.1">
    <property type="nucleotide sequence ID" value="NC_015635.1"/>
</dbReference>
<dbReference type="InterPro" id="IPR015797">
    <property type="entry name" value="NUDIX_hydrolase-like_dom_sf"/>
</dbReference>
<dbReference type="CDD" id="cd07040">
    <property type="entry name" value="HP"/>
    <property type="match status" value="1"/>
</dbReference>
<feature type="domain" description="Nudix hydrolase" evidence="4">
    <location>
        <begin position="6"/>
        <end position="136"/>
    </location>
</feature>
<dbReference type="EC" id="3.6.1.-" evidence="5"/>
<dbReference type="PRINTS" id="PR00502">
    <property type="entry name" value="NUDIXFAMILY"/>
</dbReference>
<dbReference type="InterPro" id="IPR000086">
    <property type="entry name" value="NUDIX_hydrolase_dom"/>
</dbReference>
<dbReference type="KEGG" id="mph:MLP_47710"/>
<keyword evidence="2 3" id="KW-0378">Hydrolase</keyword>
<dbReference type="Pfam" id="PF00300">
    <property type="entry name" value="His_Phos_1"/>
    <property type="match status" value="1"/>
</dbReference>
<dbReference type="InterPro" id="IPR020476">
    <property type="entry name" value="Nudix_hydrolase"/>
</dbReference>
<dbReference type="CDD" id="cd03673">
    <property type="entry name" value="NUDIX_Ap6A_hydrolase"/>
    <property type="match status" value="1"/>
</dbReference>
<dbReference type="InterPro" id="IPR051325">
    <property type="entry name" value="Nudix_hydrolase_domain"/>
</dbReference>
<proteinExistence type="inferred from homology"/>
<name>F5XF47_MICPN</name>
<evidence type="ECO:0000259" key="4">
    <source>
        <dbReference type="PROSITE" id="PS51462"/>
    </source>
</evidence>
<dbReference type="eggNOG" id="COG0494">
    <property type="taxonomic scope" value="Bacteria"/>
</dbReference>
<dbReference type="Proteomes" id="UP000007947">
    <property type="component" value="Chromosome"/>
</dbReference>
<evidence type="ECO:0000256" key="3">
    <source>
        <dbReference type="RuleBase" id="RU003476"/>
    </source>
</evidence>
<evidence type="ECO:0000313" key="6">
    <source>
        <dbReference type="Proteomes" id="UP000007947"/>
    </source>
</evidence>
<dbReference type="PANTHER" id="PTHR21340:SF0">
    <property type="entry name" value="BIS(5'-NUCLEOSYL)-TETRAPHOSPHATASE [ASYMMETRICAL]"/>
    <property type="match status" value="1"/>
</dbReference>
<evidence type="ECO:0000256" key="2">
    <source>
        <dbReference type="ARBA" id="ARBA00022801"/>
    </source>
</evidence>
<dbReference type="PANTHER" id="PTHR21340">
    <property type="entry name" value="DIADENOSINE 5,5-P1,P4-TETRAPHOSPHATE PYROPHOSPHOHYDROLASE MUTT"/>
    <property type="match status" value="1"/>
</dbReference>
<dbReference type="GO" id="GO:0006167">
    <property type="term" value="P:AMP biosynthetic process"/>
    <property type="evidence" value="ECO:0007669"/>
    <property type="project" value="TreeGrafter"/>
</dbReference>
<dbReference type="PROSITE" id="PS00893">
    <property type="entry name" value="NUDIX_BOX"/>
    <property type="match status" value="1"/>
</dbReference>
<dbReference type="GO" id="GO:0006754">
    <property type="term" value="P:ATP biosynthetic process"/>
    <property type="evidence" value="ECO:0007669"/>
    <property type="project" value="TreeGrafter"/>
</dbReference>
<evidence type="ECO:0000256" key="1">
    <source>
        <dbReference type="ARBA" id="ARBA00005582"/>
    </source>
</evidence>
<sequence length="297" mass="32760">MSKRRPKTVLAGGAVVQRVRPGKPPEILIIHRSRYSDWTLPKGKVEAGESVVAAAAREVQEETGVTIRLSTPLDTTLYKLSSGATKEVRYWSGAPLDVVKRAPDDEVDVVSWLPLKAALQRLSYDFDKDLVRQFEKQPDTTTLALVRHGKAMDRKDWSKKDTLRPLGARGRKQAKQLIPYLSAYGIKTLISSTATRCVTTFDPYAAASKTRIDTYDTLTEEVASKSPDAVIRLVQKLRRDALANQTPTAICIHRPVLPTILEALDLAPATLATGEMLIAHLTPDGGVHAIERHRPQA</sequence>
<dbReference type="EMBL" id="AP012204">
    <property type="protein sequence ID" value="BAK37785.1"/>
    <property type="molecule type" value="Genomic_DNA"/>
</dbReference>
<dbReference type="Gene3D" id="3.90.79.10">
    <property type="entry name" value="Nucleoside Triphosphate Pyrophosphohydrolase"/>
    <property type="match status" value="1"/>
</dbReference>
<dbReference type="HOGENOM" id="CLU_048989_1_0_11"/>
<dbReference type="SMART" id="SM00855">
    <property type="entry name" value="PGAM"/>
    <property type="match status" value="1"/>
</dbReference>
<organism evidence="5 6">
    <name type="scientific">Microlunatus phosphovorus (strain ATCC 700054 / DSM 10555 / JCM 9379 / NBRC 101784 / NCIMB 13414 / VKM Ac-1990 / NM-1)</name>
    <dbReference type="NCBI Taxonomy" id="1032480"/>
    <lineage>
        <taxon>Bacteria</taxon>
        <taxon>Bacillati</taxon>
        <taxon>Actinomycetota</taxon>
        <taxon>Actinomycetes</taxon>
        <taxon>Propionibacteriales</taxon>
        <taxon>Propionibacteriaceae</taxon>
        <taxon>Microlunatus</taxon>
    </lineage>
</organism>
<dbReference type="InterPro" id="IPR013078">
    <property type="entry name" value="His_Pase_superF_clade-1"/>
</dbReference>
<accession>F5XF47</accession>
<dbReference type="eggNOG" id="COG0406">
    <property type="taxonomic scope" value="Bacteria"/>
</dbReference>
<dbReference type="SUPFAM" id="SSF55811">
    <property type="entry name" value="Nudix"/>
    <property type="match status" value="1"/>
</dbReference>
<dbReference type="AlphaFoldDB" id="F5XF47"/>
<dbReference type="STRING" id="1032480.MLP_47710"/>
<dbReference type="Gene3D" id="3.40.50.1240">
    <property type="entry name" value="Phosphoglycerate mutase-like"/>
    <property type="match status" value="1"/>
</dbReference>
<dbReference type="Pfam" id="PF00293">
    <property type="entry name" value="NUDIX"/>
    <property type="match status" value="1"/>
</dbReference>
<comment type="similarity">
    <text evidence="1 3">Belongs to the Nudix hydrolase family.</text>
</comment>
<gene>
    <name evidence="5" type="primary">mutT</name>
    <name evidence="5" type="synonym">mutT1</name>
    <name evidence="5" type="ordered locus">MLP_47710</name>
</gene>
<dbReference type="GO" id="GO:0004081">
    <property type="term" value="F:bis(5'-nucleosyl)-tetraphosphatase (asymmetrical) activity"/>
    <property type="evidence" value="ECO:0007669"/>
    <property type="project" value="TreeGrafter"/>
</dbReference>
<dbReference type="InterPro" id="IPR029033">
    <property type="entry name" value="His_PPase_superfam"/>
</dbReference>
<dbReference type="PROSITE" id="PS51462">
    <property type="entry name" value="NUDIX"/>
    <property type="match status" value="1"/>
</dbReference>
<dbReference type="InterPro" id="IPR020084">
    <property type="entry name" value="NUDIX_hydrolase_CS"/>
</dbReference>
<reference evidence="5 6" key="1">
    <citation type="submission" date="2011-05" db="EMBL/GenBank/DDBJ databases">
        <title>Whole genome sequence of Microlunatus phosphovorus NM-1.</title>
        <authorList>
            <person name="Hosoyama A."/>
            <person name="Sasaki K."/>
            <person name="Harada T."/>
            <person name="Igarashi R."/>
            <person name="Kawakoshi A."/>
            <person name="Sasagawa M."/>
            <person name="Fukada J."/>
            <person name="Nakamura S."/>
            <person name="Katano Y."/>
            <person name="Hanada S."/>
            <person name="Kamagata Y."/>
            <person name="Nakamura N."/>
            <person name="Yamazaki S."/>
            <person name="Fujita N."/>
        </authorList>
    </citation>
    <scope>NUCLEOTIDE SEQUENCE [LARGE SCALE GENOMIC DNA]</scope>
    <source>
        <strain evidence="6">ATCC 700054 / DSM 10555 / JCM 9379 / NBRC 101784 / NCIMB 13414 / VKM Ac-1990 / NM-1</strain>
    </source>
</reference>
<evidence type="ECO:0000313" key="5">
    <source>
        <dbReference type="EMBL" id="BAK37785.1"/>
    </source>
</evidence>
<keyword evidence="6" id="KW-1185">Reference proteome</keyword>
<dbReference type="OrthoDB" id="4287477at2"/>